<feature type="transmembrane region" description="Helical" evidence="10">
    <location>
        <begin position="643"/>
        <end position="661"/>
    </location>
</feature>
<dbReference type="PANTHER" id="PTHR48042">
    <property type="entry name" value="ABC TRANSPORTER G FAMILY MEMBER 11"/>
    <property type="match status" value="1"/>
</dbReference>
<dbReference type="InterPro" id="IPR052215">
    <property type="entry name" value="Plant_ABCG"/>
</dbReference>
<organism evidence="12 13">
    <name type="scientific">Sphagnum troendelagicum</name>
    <dbReference type="NCBI Taxonomy" id="128251"/>
    <lineage>
        <taxon>Eukaryota</taxon>
        <taxon>Viridiplantae</taxon>
        <taxon>Streptophyta</taxon>
        <taxon>Embryophyta</taxon>
        <taxon>Bryophyta</taxon>
        <taxon>Sphagnophytina</taxon>
        <taxon>Sphagnopsida</taxon>
        <taxon>Sphagnales</taxon>
        <taxon>Sphagnaceae</taxon>
        <taxon>Sphagnum</taxon>
    </lineage>
</organism>
<dbReference type="SUPFAM" id="SSF52540">
    <property type="entry name" value="P-loop containing nucleoside triphosphate hydrolases"/>
    <property type="match status" value="1"/>
</dbReference>
<accession>A0ABP0TFU7</accession>
<feature type="transmembrane region" description="Helical" evidence="10">
    <location>
        <begin position="437"/>
        <end position="459"/>
    </location>
</feature>
<dbReference type="Proteomes" id="UP001497512">
    <property type="component" value="Chromosome 10"/>
</dbReference>
<evidence type="ECO:0000256" key="3">
    <source>
        <dbReference type="ARBA" id="ARBA00022448"/>
    </source>
</evidence>
<feature type="transmembrane region" description="Helical" evidence="10">
    <location>
        <begin position="406"/>
        <end position="431"/>
    </location>
</feature>
<evidence type="ECO:0000256" key="9">
    <source>
        <dbReference type="SAM" id="MobiDB-lite"/>
    </source>
</evidence>
<protein>
    <recommendedName>
        <fullName evidence="11">ABC transporter domain-containing protein</fullName>
    </recommendedName>
</protein>
<evidence type="ECO:0000313" key="13">
    <source>
        <dbReference type="Proteomes" id="UP001497512"/>
    </source>
</evidence>
<evidence type="ECO:0000256" key="10">
    <source>
        <dbReference type="SAM" id="Phobius"/>
    </source>
</evidence>
<evidence type="ECO:0000256" key="2">
    <source>
        <dbReference type="ARBA" id="ARBA00005814"/>
    </source>
</evidence>
<feature type="transmembrane region" description="Helical" evidence="10">
    <location>
        <begin position="480"/>
        <end position="510"/>
    </location>
</feature>
<keyword evidence="4 10" id="KW-0812">Transmembrane</keyword>
<dbReference type="PROSITE" id="PS50893">
    <property type="entry name" value="ABC_TRANSPORTER_2"/>
    <property type="match status" value="1"/>
</dbReference>
<keyword evidence="6" id="KW-0067">ATP-binding</keyword>
<evidence type="ECO:0000256" key="5">
    <source>
        <dbReference type="ARBA" id="ARBA00022741"/>
    </source>
</evidence>
<feature type="region of interest" description="Disordered" evidence="9">
    <location>
        <begin position="1"/>
        <end position="21"/>
    </location>
</feature>
<evidence type="ECO:0000259" key="11">
    <source>
        <dbReference type="PROSITE" id="PS50893"/>
    </source>
</evidence>
<keyword evidence="13" id="KW-1185">Reference proteome</keyword>
<evidence type="ECO:0000256" key="7">
    <source>
        <dbReference type="ARBA" id="ARBA00022989"/>
    </source>
</evidence>
<comment type="similarity">
    <text evidence="2">Belongs to the ABC transporter superfamily. ABCG family. Eye pigment precursor importer (TC 3.A.1.204) subfamily.</text>
</comment>
<evidence type="ECO:0000256" key="1">
    <source>
        <dbReference type="ARBA" id="ARBA00004141"/>
    </source>
</evidence>
<gene>
    <name evidence="12" type="ORF">CSSPTR1EN2_LOCUS3000</name>
</gene>
<dbReference type="Pfam" id="PF00005">
    <property type="entry name" value="ABC_tran"/>
    <property type="match status" value="1"/>
</dbReference>
<dbReference type="InterPro" id="IPR027417">
    <property type="entry name" value="P-loop_NTPase"/>
</dbReference>
<evidence type="ECO:0000313" key="12">
    <source>
        <dbReference type="EMBL" id="CAK9195389.1"/>
    </source>
</evidence>
<keyword evidence="7 10" id="KW-1133">Transmembrane helix</keyword>
<dbReference type="InterPro" id="IPR017871">
    <property type="entry name" value="ABC_transporter-like_CS"/>
</dbReference>
<sequence length="699" mass="76863">MLAMENGTGPHQNGGTSPLMMSVAGSIESDEKPGLERKAQQYPSAASLTWTNLSVTVSGRGSSPSHEILQDCTGYAEAGSITAIMGPSGSGKSTLLDALAGRLGPNTVQTGNILLNGESKSTLSYGIAGYVTQEDVLIGTLTVKESIQYSASLRLPDRTSRAEQKKIVESTIVDMGLYECQNTAVGNFFVRGLSGGEKRRLSIALQILTRPRLLFLDEPTSGLDSAAAYFVVQTLKNLARDGRTLISAIHQPSSEVFELFDSLILLSSGQTIFFGDRASAPQHFASAGFPCPPLRNPSDHYLHTINADFDRVKYTLKSLSKGARDVEFGNPSIMSGSDTKQVVKRLLEAYQNSEYAMATISKIKLITSNIGEQKTTLTEGSRSQASFIKQIVTLTRRSFVNMMRDIGYYWLRLAMYFMVAICLGTIFWHVGLHYNSILARSGCMFFVAAFLTFMAIGGFPSFVEDMKVFRHERLNGHYGVVAFVIGNTLSSLPFLFLISLVSGTVVYFMVHLHPGFNHYAYFVLMLFASLTCVESLMMAVSSVVGANFLAGIVIGAGIQAIYMLVAGYFRLIMDLPKPVWRYPVSYIAFHTYAIQGLFKNDFPGLSFENFLLNGVPIGPNLSGTYVVEQIYGIQNNQGRWTDFGIVVVMIIIYRILFFIFIKLNEKYGQRVLALVAQYRNGKSMAHKDLTSEESSTKFA</sequence>
<keyword evidence="5" id="KW-0547">Nucleotide-binding</keyword>
<keyword evidence="3" id="KW-0813">Transport</keyword>
<dbReference type="InterPro" id="IPR003439">
    <property type="entry name" value="ABC_transporter-like_ATP-bd"/>
</dbReference>
<dbReference type="InterPro" id="IPR003593">
    <property type="entry name" value="AAA+_ATPase"/>
</dbReference>
<feature type="domain" description="ABC transporter" evidence="11">
    <location>
        <begin position="48"/>
        <end position="293"/>
    </location>
</feature>
<dbReference type="Gene3D" id="3.40.50.300">
    <property type="entry name" value="P-loop containing nucleotide triphosphate hydrolases"/>
    <property type="match status" value="1"/>
</dbReference>
<keyword evidence="8 10" id="KW-0472">Membrane</keyword>
<dbReference type="CDD" id="cd03213">
    <property type="entry name" value="ABCG_EPDR"/>
    <property type="match status" value="1"/>
</dbReference>
<evidence type="ECO:0000256" key="8">
    <source>
        <dbReference type="ARBA" id="ARBA00023136"/>
    </source>
</evidence>
<dbReference type="Pfam" id="PF01061">
    <property type="entry name" value="ABC2_membrane"/>
    <property type="match status" value="1"/>
</dbReference>
<dbReference type="InterPro" id="IPR013525">
    <property type="entry name" value="ABC2_TM"/>
</dbReference>
<proteinExistence type="inferred from homology"/>
<feature type="transmembrane region" description="Helical" evidence="10">
    <location>
        <begin position="516"/>
        <end position="536"/>
    </location>
</feature>
<dbReference type="PANTHER" id="PTHR48042:SF11">
    <property type="entry name" value="ABC TRANSPORTER G FAMILY MEMBER 11"/>
    <property type="match status" value="1"/>
</dbReference>
<name>A0ABP0TFU7_9BRYO</name>
<dbReference type="PROSITE" id="PS00211">
    <property type="entry name" value="ABC_TRANSPORTER_1"/>
    <property type="match status" value="1"/>
</dbReference>
<evidence type="ECO:0000256" key="4">
    <source>
        <dbReference type="ARBA" id="ARBA00022692"/>
    </source>
</evidence>
<evidence type="ECO:0000256" key="6">
    <source>
        <dbReference type="ARBA" id="ARBA00022840"/>
    </source>
</evidence>
<dbReference type="EMBL" id="OZ019902">
    <property type="protein sequence ID" value="CAK9195389.1"/>
    <property type="molecule type" value="Genomic_DNA"/>
</dbReference>
<dbReference type="SMART" id="SM00382">
    <property type="entry name" value="AAA"/>
    <property type="match status" value="1"/>
</dbReference>
<reference evidence="12" key="1">
    <citation type="submission" date="2024-02" db="EMBL/GenBank/DDBJ databases">
        <authorList>
            <consortium name="ELIXIR-Norway"/>
            <consortium name="Elixir Norway"/>
        </authorList>
    </citation>
    <scope>NUCLEOTIDE SEQUENCE</scope>
</reference>
<comment type="subcellular location">
    <subcellularLocation>
        <location evidence="1">Membrane</location>
        <topology evidence="1">Multi-pass membrane protein</topology>
    </subcellularLocation>
</comment>
<feature type="transmembrane region" description="Helical" evidence="10">
    <location>
        <begin position="548"/>
        <end position="569"/>
    </location>
</feature>